<dbReference type="InterPro" id="IPR029058">
    <property type="entry name" value="AB_hydrolase_fold"/>
</dbReference>
<feature type="region of interest" description="Disordered" evidence="1">
    <location>
        <begin position="284"/>
        <end position="305"/>
    </location>
</feature>
<accession>A0A8H7LQR4</accession>
<sequence length="496" mass="53980">MKFLGAVLSLWLSTVVNGDKVIVASASGVSYLGVRNSTGNQDVFFRIPYAKPSVGALRFKPAQTWAPESNNSIADVTVEGPTCIQGAPITYSPVSEDCLHLNLYGGGFLNGKIIGYPGEGLVRTAFQLEKPVIYVAMNYRLGIYGFPPGTQSEVAGALNLGLKDQRLALEWVKENIASFERDPERVMIFGESAGDMSVAYQMMYKDGNHGGIFRTALMESGAPSTHAALRASYPARQASYDFIANATGCASDNFECLRHANTDTPREANYNSFKLPPGLKSPDPYPSAVGPTLSSGDSFLTRPPKETIRRGNFTRIPFVCGTSLDEGTMFTTNPATTEDVVFFLAIQLPAHTFGVINETTAKRLLEYYPEDPSAGSPYNTGNDTFGRATQYKRAASVLGDLLFEAPRRDFVQVANKLGVPACRSYQWALTGLRLPEFGASHGFELGLIFFKEYPERATQSFIGLSAAMIDYWVTLAYKLDPGAPTDPNCELLSLEI</sequence>
<evidence type="ECO:0000259" key="3">
    <source>
        <dbReference type="Pfam" id="PF00135"/>
    </source>
</evidence>
<evidence type="ECO:0000256" key="1">
    <source>
        <dbReference type="SAM" id="MobiDB-lite"/>
    </source>
</evidence>
<dbReference type="Gene3D" id="3.40.50.1820">
    <property type="entry name" value="alpha/beta hydrolase"/>
    <property type="match status" value="1"/>
</dbReference>
<comment type="caution">
    <text evidence="4">The sequence shown here is derived from an EMBL/GenBank/DDBJ whole genome shotgun (WGS) entry which is preliminary data.</text>
</comment>
<dbReference type="InterPro" id="IPR050309">
    <property type="entry name" value="Type-B_Carboxylest/Lipase"/>
</dbReference>
<feature type="domain" description="Carboxylesterase type B" evidence="3">
    <location>
        <begin position="35"/>
        <end position="481"/>
    </location>
</feature>
<reference evidence="4" key="1">
    <citation type="submission" date="2020-09" db="EMBL/GenBank/DDBJ databases">
        <title>Comparative genome analyses of four rice-infecting Rhizoctonia solani isolates reveal extensive enrichment of homogalacturonan modification genes.</title>
        <authorList>
            <person name="Lee D.-Y."/>
            <person name="Jeon J."/>
            <person name="Kim K.-T."/>
            <person name="Cheong K."/>
            <person name="Song H."/>
            <person name="Choi G."/>
            <person name="Ko J."/>
            <person name="Opiyo S.O."/>
            <person name="Zuo S."/>
            <person name="Madhav S."/>
            <person name="Lee Y.-H."/>
            <person name="Wang G.-L."/>
        </authorList>
    </citation>
    <scope>NUCLEOTIDE SEQUENCE</scope>
    <source>
        <strain evidence="4">AG1-IA YN-7</strain>
    </source>
</reference>
<name>A0A8H7LQR4_9AGAM</name>
<dbReference type="Pfam" id="PF00135">
    <property type="entry name" value="COesterase"/>
    <property type="match status" value="1"/>
</dbReference>
<evidence type="ECO:0000313" key="5">
    <source>
        <dbReference type="Proteomes" id="UP000650582"/>
    </source>
</evidence>
<dbReference type="Proteomes" id="UP000650582">
    <property type="component" value="Unassembled WGS sequence"/>
</dbReference>
<protein>
    <submittedName>
        <fullName evidence="4">Extracellular triacylglycerol lipase</fullName>
    </submittedName>
</protein>
<keyword evidence="2" id="KW-0732">Signal</keyword>
<dbReference type="SUPFAM" id="SSF53474">
    <property type="entry name" value="alpha/beta-Hydrolases"/>
    <property type="match status" value="1"/>
</dbReference>
<evidence type="ECO:0000256" key="2">
    <source>
        <dbReference type="SAM" id="SignalP"/>
    </source>
</evidence>
<feature type="chain" id="PRO_5034252774" evidence="2">
    <location>
        <begin position="19"/>
        <end position="496"/>
    </location>
</feature>
<dbReference type="AlphaFoldDB" id="A0A8H7LQR4"/>
<dbReference type="PANTHER" id="PTHR11559">
    <property type="entry name" value="CARBOXYLESTERASE"/>
    <property type="match status" value="1"/>
</dbReference>
<feature type="signal peptide" evidence="2">
    <location>
        <begin position="1"/>
        <end position="18"/>
    </location>
</feature>
<organism evidence="4 5">
    <name type="scientific">Rhizoctonia solani</name>
    <dbReference type="NCBI Taxonomy" id="456999"/>
    <lineage>
        <taxon>Eukaryota</taxon>
        <taxon>Fungi</taxon>
        <taxon>Dikarya</taxon>
        <taxon>Basidiomycota</taxon>
        <taxon>Agaricomycotina</taxon>
        <taxon>Agaricomycetes</taxon>
        <taxon>Cantharellales</taxon>
        <taxon>Ceratobasidiaceae</taxon>
        <taxon>Rhizoctonia</taxon>
    </lineage>
</organism>
<evidence type="ECO:0000313" key="4">
    <source>
        <dbReference type="EMBL" id="KAF8683434.1"/>
    </source>
</evidence>
<proteinExistence type="predicted"/>
<gene>
    <name evidence="4" type="ORF">RHS04_01951</name>
</gene>
<dbReference type="InterPro" id="IPR002018">
    <property type="entry name" value="CarbesteraseB"/>
</dbReference>
<dbReference type="EMBL" id="JACYCC010000034">
    <property type="protein sequence ID" value="KAF8683434.1"/>
    <property type="molecule type" value="Genomic_DNA"/>
</dbReference>